<reference evidence="35 36" key="1">
    <citation type="journal article" date="2019" name="PLoS ONE">
        <title>Genomic analyses reveal an absence of contemporary introgressive admixture between fin whales and blue whales, despite known hybrids.</title>
        <authorList>
            <person name="Westbury M.V."/>
            <person name="Petersen B."/>
            <person name="Lorenzen E.D."/>
        </authorList>
    </citation>
    <scope>NUCLEOTIDE SEQUENCE [LARGE SCALE GENOMIC DNA]</scope>
    <source>
        <strain evidence="35">FinWhale-01</strain>
    </source>
</reference>
<evidence type="ECO:0000256" key="7">
    <source>
        <dbReference type="ARBA" id="ARBA00004285"/>
    </source>
</evidence>
<dbReference type="GO" id="GO:0150094">
    <property type="term" value="P:amyloid-beta clearance by cellular catabolic process"/>
    <property type="evidence" value="ECO:0007669"/>
    <property type="project" value="TreeGrafter"/>
</dbReference>
<accession>A0A643BU46</accession>
<evidence type="ECO:0000256" key="12">
    <source>
        <dbReference type="ARBA" id="ARBA00022448"/>
    </source>
</evidence>
<evidence type="ECO:0000256" key="23">
    <source>
        <dbReference type="ARBA" id="ARBA00023157"/>
    </source>
</evidence>
<evidence type="ECO:0000256" key="11">
    <source>
        <dbReference type="ARBA" id="ARBA00020772"/>
    </source>
</evidence>
<dbReference type="GO" id="GO:0005041">
    <property type="term" value="F:low-density lipoprotein particle receptor activity"/>
    <property type="evidence" value="ECO:0007669"/>
    <property type="project" value="TreeGrafter"/>
</dbReference>
<evidence type="ECO:0000313" key="36">
    <source>
        <dbReference type="Proteomes" id="UP000437017"/>
    </source>
</evidence>
<evidence type="ECO:0000256" key="1">
    <source>
        <dbReference type="ARBA" id="ARBA00000542"/>
    </source>
</evidence>
<dbReference type="GO" id="GO:0016324">
    <property type="term" value="C:apical plasma membrane"/>
    <property type="evidence" value="ECO:0007669"/>
    <property type="project" value="UniProtKB-SubCell"/>
</dbReference>
<evidence type="ECO:0000256" key="16">
    <source>
        <dbReference type="ARBA" id="ARBA00022843"/>
    </source>
</evidence>
<name>A0A643BU46_BALPH</name>
<evidence type="ECO:0000256" key="32">
    <source>
        <dbReference type="PIRSR" id="PIRSR605428-50"/>
    </source>
</evidence>
<evidence type="ECO:0000256" key="21">
    <source>
        <dbReference type="ARBA" id="ARBA00023136"/>
    </source>
</evidence>
<keyword evidence="36" id="KW-1185">Reference proteome</keyword>
<feature type="cross-link" description="Glycyl lysine isopeptide (Lys-Gly) (interchain with G-Cter in ubiquitin)" evidence="33">
    <location>
        <position position="163"/>
    </location>
</feature>
<keyword evidence="18 34" id="KW-1133">Transmembrane helix</keyword>
<dbReference type="PRINTS" id="PR01610">
    <property type="entry name" value="CD36ANTIGEN"/>
</dbReference>
<keyword evidence="19" id="KW-0333">Golgi apparatus</keyword>
<dbReference type="GO" id="GO:0019915">
    <property type="term" value="P:lipid storage"/>
    <property type="evidence" value="ECO:0007669"/>
    <property type="project" value="TreeGrafter"/>
</dbReference>
<dbReference type="AlphaFoldDB" id="A0A643BU46"/>
<evidence type="ECO:0000256" key="24">
    <source>
        <dbReference type="ARBA" id="ARBA00023170"/>
    </source>
</evidence>
<evidence type="ECO:0000256" key="27">
    <source>
        <dbReference type="ARBA" id="ARBA00023949"/>
    </source>
</evidence>
<evidence type="ECO:0000256" key="25">
    <source>
        <dbReference type="ARBA" id="ARBA00023180"/>
    </source>
</evidence>
<keyword evidence="21 34" id="KW-0472">Membrane</keyword>
<comment type="catalytic activity">
    <reaction evidence="27">
        <text>tetracosanoate(out) = tetracosanoate(in)</text>
        <dbReference type="Rhea" id="RHEA:45260"/>
        <dbReference type="ChEBI" id="CHEBI:31014"/>
    </reaction>
    <physiologicalReaction direction="left-to-right" evidence="27">
        <dbReference type="Rhea" id="RHEA:45261"/>
    </physiologicalReaction>
</comment>
<evidence type="ECO:0000256" key="5">
    <source>
        <dbReference type="ARBA" id="ARBA00001892"/>
    </source>
</evidence>
<evidence type="ECO:0000256" key="2">
    <source>
        <dbReference type="ARBA" id="ARBA00000626"/>
    </source>
</evidence>
<evidence type="ECO:0000313" key="35">
    <source>
        <dbReference type="EMBL" id="KAB0391496.1"/>
    </source>
</evidence>
<dbReference type="GO" id="GO:0034383">
    <property type="term" value="P:low-density lipoprotein particle clearance"/>
    <property type="evidence" value="ECO:0007669"/>
    <property type="project" value="TreeGrafter"/>
</dbReference>
<comment type="catalytic activity">
    <reaction evidence="2">
        <text>(9Z)-octadecenoate(out) = (9Z)-octadecenoate(in)</text>
        <dbReference type="Rhea" id="RHEA:33655"/>
        <dbReference type="ChEBI" id="CHEBI:30823"/>
    </reaction>
    <physiologicalReaction direction="left-to-right" evidence="2">
        <dbReference type="Rhea" id="RHEA:33656"/>
    </physiologicalReaction>
</comment>
<evidence type="ECO:0000256" key="4">
    <source>
        <dbReference type="ARBA" id="ARBA00000996"/>
    </source>
</evidence>
<comment type="subcellular location">
    <subcellularLocation>
        <location evidence="6">Apical cell membrane</location>
    </subcellularLocation>
    <subcellularLocation>
        <location evidence="9">Cell membrane</location>
        <topology evidence="9">Multi-pass membrane protein</topology>
    </subcellularLocation>
    <subcellularLocation>
        <location evidence="8">Golgi apparatus</location>
    </subcellularLocation>
    <subcellularLocation>
        <location evidence="7">Membrane raft</location>
    </subcellularLocation>
</comment>
<evidence type="ECO:0000256" key="13">
    <source>
        <dbReference type="ARBA" id="ARBA00022475"/>
    </source>
</evidence>
<keyword evidence="20" id="KW-0445">Lipid transport</keyword>
<protein>
    <recommendedName>
        <fullName evidence="11">Platelet glycoprotein 4</fullName>
    </recommendedName>
    <alternativeName>
        <fullName evidence="31">Glycoprotein IIIb</fullName>
    </alternativeName>
    <alternativeName>
        <fullName evidence="29">PAS IV</fullName>
    </alternativeName>
    <alternativeName>
        <fullName evidence="30">PAS-4</fullName>
    </alternativeName>
    <alternativeName>
        <fullName evidence="28">Platelet glycoprotein IV</fullName>
    </alternativeName>
</protein>
<comment type="catalytic activity">
    <reaction evidence="1">
        <text>(9Z,12Z)-octadecadienoate(out) = (9Z,12Z)-octadecadienoate(in)</text>
        <dbReference type="Rhea" id="RHEA:45264"/>
        <dbReference type="ChEBI" id="CHEBI:30245"/>
    </reaction>
    <physiologicalReaction direction="left-to-right" evidence="1">
        <dbReference type="Rhea" id="RHEA:45265"/>
    </physiologicalReaction>
</comment>
<keyword evidence="13" id="KW-1003">Cell membrane</keyword>
<keyword evidence="24" id="KW-0675">Receptor</keyword>
<evidence type="ECO:0000256" key="15">
    <source>
        <dbReference type="ARBA" id="ARBA00022692"/>
    </source>
</evidence>
<evidence type="ECO:0000256" key="17">
    <source>
        <dbReference type="ARBA" id="ARBA00022889"/>
    </source>
</evidence>
<evidence type="ECO:0000256" key="34">
    <source>
        <dbReference type="SAM" id="Phobius"/>
    </source>
</evidence>
<keyword evidence="17" id="KW-0130">Cell adhesion</keyword>
<gene>
    <name evidence="35" type="ORF">E2I00_020139</name>
</gene>
<dbReference type="GO" id="GO:0005901">
    <property type="term" value="C:caveola"/>
    <property type="evidence" value="ECO:0007669"/>
    <property type="project" value="TreeGrafter"/>
</dbReference>
<proteinExistence type="inferred from homology"/>
<sequence length="163" mass="18321">MLFEAKIDLIGIPVNRFIFPSRTFASPLQNPDKHCFCTEKIISKNCTLYGVLDVSKCKEGKPVYISLPHFLHASPEITEPFEGLNPNEEEHSTYLDAEPLQINILVKPARKIELAPLGDEKRAMFINQVTGKINLLGLVEMILMSVGVMFTAFMISYCACRSK</sequence>
<evidence type="ECO:0000256" key="8">
    <source>
        <dbReference type="ARBA" id="ARBA00004555"/>
    </source>
</evidence>
<evidence type="ECO:0000256" key="9">
    <source>
        <dbReference type="ARBA" id="ARBA00004651"/>
    </source>
</evidence>
<dbReference type="GO" id="GO:0005794">
    <property type="term" value="C:Golgi apparatus"/>
    <property type="evidence" value="ECO:0007669"/>
    <property type="project" value="UniProtKB-SubCell"/>
</dbReference>
<keyword evidence="25" id="KW-0325">Glycoprotein</keyword>
<evidence type="ECO:0000256" key="18">
    <source>
        <dbReference type="ARBA" id="ARBA00022989"/>
    </source>
</evidence>
<keyword evidence="16 33" id="KW-0832">Ubl conjugation</keyword>
<evidence type="ECO:0000256" key="22">
    <source>
        <dbReference type="ARBA" id="ARBA00023139"/>
    </source>
</evidence>
<dbReference type="Pfam" id="PF01130">
    <property type="entry name" value="CD36"/>
    <property type="match status" value="1"/>
</dbReference>
<dbReference type="GO" id="GO:0006898">
    <property type="term" value="P:receptor-mediated endocytosis"/>
    <property type="evidence" value="ECO:0007669"/>
    <property type="project" value="TreeGrafter"/>
</dbReference>
<keyword evidence="23" id="KW-1015">Disulfide bond</keyword>
<evidence type="ECO:0000256" key="29">
    <source>
        <dbReference type="ARBA" id="ARBA00031821"/>
    </source>
</evidence>
<dbReference type="GO" id="GO:0009986">
    <property type="term" value="C:cell surface"/>
    <property type="evidence" value="ECO:0007669"/>
    <property type="project" value="TreeGrafter"/>
</dbReference>
<dbReference type="OrthoDB" id="195015at2759"/>
<comment type="catalytic activity">
    <reaction evidence="4">
        <text>tetradecanoate(out) = tetradecanoate(in)</text>
        <dbReference type="Rhea" id="RHEA:45252"/>
        <dbReference type="ChEBI" id="CHEBI:30807"/>
    </reaction>
    <physiologicalReaction direction="left-to-right" evidence="4">
        <dbReference type="Rhea" id="RHEA:45253"/>
    </physiologicalReaction>
</comment>
<comment type="catalytic activity">
    <reaction evidence="5">
        <text>butanoate(out) = butanoate(in)</text>
        <dbReference type="Rhea" id="RHEA:45248"/>
        <dbReference type="ChEBI" id="CHEBI:17968"/>
    </reaction>
    <physiologicalReaction direction="left-to-right" evidence="5">
        <dbReference type="Rhea" id="RHEA:45249"/>
    </physiologicalReaction>
</comment>
<dbReference type="EMBL" id="SGJD01004510">
    <property type="protein sequence ID" value="KAB0391496.1"/>
    <property type="molecule type" value="Genomic_DNA"/>
</dbReference>
<evidence type="ECO:0000256" key="26">
    <source>
        <dbReference type="ARBA" id="ARBA00023288"/>
    </source>
</evidence>
<comment type="caution">
    <text evidence="35">The sequence shown here is derived from an EMBL/GenBank/DDBJ whole genome shotgun (WGS) entry which is preliminary data.</text>
</comment>
<evidence type="ECO:0000256" key="3">
    <source>
        <dbReference type="ARBA" id="ARBA00000934"/>
    </source>
</evidence>
<dbReference type="InterPro" id="IPR002159">
    <property type="entry name" value="CD36_fam"/>
</dbReference>
<evidence type="ECO:0000256" key="20">
    <source>
        <dbReference type="ARBA" id="ARBA00023055"/>
    </source>
</evidence>
<keyword evidence="12" id="KW-0813">Transport</keyword>
<evidence type="ECO:0000256" key="30">
    <source>
        <dbReference type="ARBA" id="ARBA00032188"/>
    </source>
</evidence>
<keyword evidence="15 34" id="KW-0812">Transmembrane</keyword>
<dbReference type="PANTHER" id="PTHR11923:SF12">
    <property type="entry name" value="PLATELET GLYCOPROTEIN 4"/>
    <property type="match status" value="1"/>
</dbReference>
<dbReference type="GO" id="GO:0044539">
    <property type="term" value="P:long-chain fatty acid import into cell"/>
    <property type="evidence" value="ECO:0007669"/>
    <property type="project" value="TreeGrafter"/>
</dbReference>
<evidence type="ECO:0000256" key="6">
    <source>
        <dbReference type="ARBA" id="ARBA00004221"/>
    </source>
</evidence>
<dbReference type="GO" id="GO:0042953">
    <property type="term" value="P:lipoprotein transport"/>
    <property type="evidence" value="ECO:0007669"/>
    <property type="project" value="TreeGrafter"/>
</dbReference>
<feature type="transmembrane region" description="Helical" evidence="34">
    <location>
        <begin position="135"/>
        <end position="160"/>
    </location>
</feature>
<comment type="similarity">
    <text evidence="10">Belongs to the CD36 family.</text>
</comment>
<keyword evidence="14 33" id="KW-1017">Isopeptide bond</keyword>
<evidence type="ECO:0000256" key="14">
    <source>
        <dbReference type="ARBA" id="ARBA00022499"/>
    </source>
</evidence>
<dbReference type="Proteomes" id="UP000437017">
    <property type="component" value="Unassembled WGS sequence"/>
</dbReference>
<dbReference type="PANTHER" id="PTHR11923">
    <property type="entry name" value="SCAVENGER RECEPTOR CLASS B TYPE-1 SR-B1"/>
    <property type="match status" value="1"/>
</dbReference>
<feature type="site" description="Critical for TLR4-TLR6 dimerization and signaling" evidence="32">
    <location>
        <position position="157"/>
    </location>
</feature>
<dbReference type="GO" id="GO:0030169">
    <property type="term" value="F:low-density lipoprotein particle binding"/>
    <property type="evidence" value="ECO:0007669"/>
    <property type="project" value="TreeGrafter"/>
</dbReference>
<comment type="catalytic activity">
    <reaction evidence="3">
        <text>hexadecanoate(out) = hexadecanoate(in)</text>
        <dbReference type="Rhea" id="RHEA:45256"/>
        <dbReference type="ChEBI" id="CHEBI:7896"/>
    </reaction>
    <physiologicalReaction direction="left-to-right" evidence="3">
        <dbReference type="Rhea" id="RHEA:45257"/>
    </physiologicalReaction>
</comment>
<evidence type="ECO:0000256" key="19">
    <source>
        <dbReference type="ARBA" id="ARBA00023034"/>
    </source>
</evidence>
<dbReference type="GO" id="GO:0007155">
    <property type="term" value="P:cell adhesion"/>
    <property type="evidence" value="ECO:0007669"/>
    <property type="project" value="UniProtKB-KW"/>
</dbReference>
<dbReference type="GO" id="GO:0005044">
    <property type="term" value="F:scavenger receptor activity"/>
    <property type="evidence" value="ECO:0007669"/>
    <property type="project" value="TreeGrafter"/>
</dbReference>
<evidence type="ECO:0000256" key="28">
    <source>
        <dbReference type="ARBA" id="ARBA00029966"/>
    </source>
</evidence>
<evidence type="ECO:0000256" key="33">
    <source>
        <dbReference type="PIRSR" id="PIRSR605428-51"/>
    </source>
</evidence>
<organism evidence="35 36">
    <name type="scientific">Balaenoptera physalus</name>
    <name type="common">Fin whale</name>
    <name type="synonym">Balaena physalus</name>
    <dbReference type="NCBI Taxonomy" id="9770"/>
    <lineage>
        <taxon>Eukaryota</taxon>
        <taxon>Metazoa</taxon>
        <taxon>Chordata</taxon>
        <taxon>Craniata</taxon>
        <taxon>Vertebrata</taxon>
        <taxon>Euteleostomi</taxon>
        <taxon>Mammalia</taxon>
        <taxon>Eutheria</taxon>
        <taxon>Laurasiatheria</taxon>
        <taxon>Artiodactyla</taxon>
        <taxon>Whippomorpha</taxon>
        <taxon>Cetacea</taxon>
        <taxon>Mysticeti</taxon>
        <taxon>Balaenopteridae</taxon>
        <taxon>Balaenoptera</taxon>
    </lineage>
</organism>
<dbReference type="InterPro" id="IPR005428">
    <property type="entry name" value="CD36/SCARB1/SNMP1"/>
</dbReference>
<keyword evidence="22" id="KW-0564">Palmitate</keyword>
<evidence type="ECO:0000256" key="10">
    <source>
        <dbReference type="ARBA" id="ARBA00010532"/>
    </source>
</evidence>
<keyword evidence="26" id="KW-0449">Lipoprotein</keyword>
<evidence type="ECO:0000256" key="31">
    <source>
        <dbReference type="ARBA" id="ARBA00032780"/>
    </source>
</evidence>